<dbReference type="SMART" id="SM01001">
    <property type="entry name" value="AIRC"/>
    <property type="match status" value="1"/>
</dbReference>
<dbReference type="GO" id="GO:0016853">
    <property type="term" value="F:isomerase activity"/>
    <property type="evidence" value="ECO:0007669"/>
    <property type="project" value="UniProtKB-KW"/>
</dbReference>
<dbReference type="GO" id="GO:0006189">
    <property type="term" value="P:'de novo' IMP biosynthetic process"/>
    <property type="evidence" value="ECO:0007669"/>
    <property type="project" value="InterPro"/>
</dbReference>
<organism evidence="5">
    <name type="scientific">marine metagenome</name>
    <dbReference type="NCBI Taxonomy" id="408172"/>
    <lineage>
        <taxon>unclassified sequences</taxon>
        <taxon>metagenomes</taxon>
        <taxon>ecological metagenomes</taxon>
    </lineage>
</organism>
<dbReference type="PANTHER" id="PTHR23046">
    <property type="entry name" value="PHOSPHORIBOSYLAMINOIMIDAZOLE CARBOXYLASE CATALYTIC SUBUNIT"/>
    <property type="match status" value="1"/>
</dbReference>
<dbReference type="Gene3D" id="3.40.50.1970">
    <property type="match status" value="1"/>
</dbReference>
<dbReference type="AlphaFoldDB" id="A0A381QHF9"/>
<dbReference type="PIRSF" id="PIRSF001338">
    <property type="entry name" value="AIR_carboxylase"/>
    <property type="match status" value="1"/>
</dbReference>
<dbReference type="InterPro" id="IPR000031">
    <property type="entry name" value="PurE_dom"/>
</dbReference>
<sequence>MAKPIVSIIMGSQSDWEAVKPASDILDEFKITHECKIISAHRTTKRHSDFCKNAKMRGIQVIIAAAGGAAHLPGVTAALTPLPVLGVPMTSNLSGLDSLLSIVQMPSGIPVPTMSIGKAGSKNAGLAAIRILALKDKKIATKLDKFIINMEKAVPTKPKDPK</sequence>
<dbReference type="EMBL" id="UINC01001366">
    <property type="protein sequence ID" value="SUZ78782.1"/>
    <property type="molecule type" value="Genomic_DNA"/>
</dbReference>
<dbReference type="Pfam" id="PF00731">
    <property type="entry name" value="AIRC"/>
    <property type="match status" value="1"/>
</dbReference>
<evidence type="ECO:0000313" key="5">
    <source>
        <dbReference type="EMBL" id="SUZ78782.1"/>
    </source>
</evidence>
<dbReference type="PANTHER" id="PTHR23046:SF2">
    <property type="entry name" value="PHOSPHORIBOSYLAMINOIMIDAZOLE CARBOXYLASE"/>
    <property type="match status" value="1"/>
</dbReference>
<evidence type="ECO:0000256" key="1">
    <source>
        <dbReference type="ARBA" id="ARBA00022755"/>
    </source>
</evidence>
<reference evidence="5" key="1">
    <citation type="submission" date="2018-05" db="EMBL/GenBank/DDBJ databases">
        <authorList>
            <person name="Lanie J.A."/>
            <person name="Ng W.-L."/>
            <person name="Kazmierczak K.M."/>
            <person name="Andrzejewski T.M."/>
            <person name="Davidsen T.M."/>
            <person name="Wayne K.J."/>
            <person name="Tettelin H."/>
            <person name="Glass J.I."/>
            <person name="Rusch D."/>
            <person name="Podicherti R."/>
            <person name="Tsui H.-C.T."/>
            <person name="Winkler M.E."/>
        </authorList>
    </citation>
    <scope>NUCLEOTIDE SEQUENCE</scope>
</reference>
<evidence type="ECO:0000256" key="3">
    <source>
        <dbReference type="ARBA" id="ARBA00025704"/>
    </source>
</evidence>
<dbReference type="InterPro" id="IPR024694">
    <property type="entry name" value="PurE_prokaryotes"/>
</dbReference>
<protein>
    <recommendedName>
        <fullName evidence="4">PurE domain-containing protein</fullName>
    </recommendedName>
</protein>
<feature type="domain" description="PurE" evidence="4">
    <location>
        <begin position="4"/>
        <end position="154"/>
    </location>
</feature>
<evidence type="ECO:0000256" key="2">
    <source>
        <dbReference type="ARBA" id="ARBA00023235"/>
    </source>
</evidence>
<dbReference type="NCBIfam" id="TIGR01162">
    <property type="entry name" value="purE"/>
    <property type="match status" value="1"/>
</dbReference>
<comment type="pathway">
    <text evidence="3">Purine metabolism.</text>
</comment>
<dbReference type="SUPFAM" id="SSF52255">
    <property type="entry name" value="N5-CAIR mutase (phosphoribosylaminoimidazole carboxylase, PurE)"/>
    <property type="match status" value="1"/>
</dbReference>
<accession>A0A381QHF9</accession>
<gene>
    <name evidence="5" type="ORF">METZ01_LOCUS31636</name>
</gene>
<proteinExistence type="inferred from homology"/>
<evidence type="ECO:0000259" key="4">
    <source>
        <dbReference type="SMART" id="SM01001"/>
    </source>
</evidence>
<dbReference type="InterPro" id="IPR033747">
    <property type="entry name" value="PurE_ClassI"/>
</dbReference>
<dbReference type="HAMAP" id="MF_01929">
    <property type="entry name" value="PurE_classI"/>
    <property type="match status" value="1"/>
</dbReference>
<keyword evidence="1" id="KW-0658">Purine biosynthesis</keyword>
<keyword evidence="2" id="KW-0413">Isomerase</keyword>
<name>A0A381QHF9_9ZZZZ</name>